<dbReference type="SUPFAM" id="SSF54909">
    <property type="entry name" value="Dimeric alpha+beta barrel"/>
    <property type="match status" value="2"/>
</dbReference>
<dbReference type="Gene3D" id="3.30.70.100">
    <property type="match status" value="1"/>
</dbReference>
<dbReference type="EMBL" id="JABASA010000020">
    <property type="protein sequence ID" value="NMD49710.1"/>
    <property type="molecule type" value="Genomic_DNA"/>
</dbReference>
<reference evidence="2 3" key="1">
    <citation type="submission" date="2020-04" db="EMBL/GenBank/DDBJ databases">
        <title>MicrobeNet Type strains.</title>
        <authorList>
            <person name="Nicholson A.C."/>
        </authorList>
    </citation>
    <scope>NUCLEOTIDE SEQUENCE [LARGE SCALE GENOMIC DNA]</scope>
    <source>
        <strain evidence="2 3">DSM 22768</strain>
    </source>
</reference>
<dbReference type="InterPro" id="IPR011008">
    <property type="entry name" value="Dimeric_a/b-barrel"/>
</dbReference>
<dbReference type="InterPro" id="IPR007138">
    <property type="entry name" value="ABM_dom"/>
</dbReference>
<evidence type="ECO:0000259" key="1">
    <source>
        <dbReference type="PROSITE" id="PS51725"/>
    </source>
</evidence>
<protein>
    <submittedName>
        <fullName evidence="2">Antibiotic biosynthesis monooxygenase</fullName>
    </submittedName>
</protein>
<organism evidence="2 3">
    <name type="scientific">Streptococcus ratti</name>
    <dbReference type="NCBI Taxonomy" id="1341"/>
    <lineage>
        <taxon>Bacteria</taxon>
        <taxon>Bacillati</taxon>
        <taxon>Bacillota</taxon>
        <taxon>Bacilli</taxon>
        <taxon>Lactobacillales</taxon>
        <taxon>Streptococcaceae</taxon>
        <taxon>Streptococcus</taxon>
    </lineage>
</organism>
<keyword evidence="2" id="KW-0560">Oxidoreductase</keyword>
<evidence type="ECO:0000313" key="2">
    <source>
        <dbReference type="EMBL" id="NMD49710.1"/>
    </source>
</evidence>
<feature type="domain" description="ABM" evidence="1">
    <location>
        <begin position="115"/>
        <end position="208"/>
    </location>
</feature>
<keyword evidence="2" id="KW-0503">Monooxygenase</keyword>
<sequence length="227" mass="26439">MTNPVVHLFHLGVDERNRDTFYQAGVHNFTTSYKDEVGTLAMYASFIKGRPLEYQVFEVYTDEEAYQIHRNSSQYKTYVEQVGQHLIKRESYETEALFLEEKLASGIWLGAEHHFLKFAQIEVEEGSQEVFESSVLTNMQASMKEEQGVLAMYALKDIKNPKIYYFYEVYATASAYESHRLTQHFQTYLSETQDLVKEKILLDLENSIAISKGQFSDSYIDNRILSR</sequence>
<dbReference type="PANTHER" id="PTHR33336">
    <property type="entry name" value="QUINOL MONOOXYGENASE YGIN-RELATED"/>
    <property type="match status" value="1"/>
</dbReference>
<dbReference type="PROSITE" id="PS51725">
    <property type="entry name" value="ABM"/>
    <property type="match status" value="1"/>
</dbReference>
<dbReference type="InterPro" id="IPR050744">
    <property type="entry name" value="AI-2_Isomerase_LsrG"/>
</dbReference>
<dbReference type="RefSeq" id="WP_193523867.1">
    <property type="nucleotide sequence ID" value="NZ_JABASA010000020.1"/>
</dbReference>
<dbReference type="AlphaFoldDB" id="A0A7X9LEK0"/>
<name>A0A7X9LEK0_STRRT</name>
<accession>A0A7X9LEK0</accession>
<gene>
    <name evidence="2" type="ORF">HHO37_08560</name>
</gene>
<proteinExistence type="predicted"/>
<dbReference type="GO" id="GO:0004497">
    <property type="term" value="F:monooxygenase activity"/>
    <property type="evidence" value="ECO:0007669"/>
    <property type="project" value="UniProtKB-KW"/>
</dbReference>
<dbReference type="Proteomes" id="UP000532121">
    <property type="component" value="Unassembled WGS sequence"/>
</dbReference>
<comment type="caution">
    <text evidence="2">The sequence shown here is derived from an EMBL/GenBank/DDBJ whole genome shotgun (WGS) entry which is preliminary data.</text>
</comment>
<dbReference type="Pfam" id="PF03992">
    <property type="entry name" value="ABM"/>
    <property type="match status" value="2"/>
</dbReference>
<evidence type="ECO:0000313" key="3">
    <source>
        <dbReference type="Proteomes" id="UP000532121"/>
    </source>
</evidence>
<dbReference type="PANTHER" id="PTHR33336:SF3">
    <property type="entry name" value="ABM DOMAIN-CONTAINING PROTEIN"/>
    <property type="match status" value="1"/>
</dbReference>